<evidence type="ECO:0000313" key="1">
    <source>
        <dbReference type="EMBL" id="KAL2331611.1"/>
    </source>
</evidence>
<evidence type="ECO:0000313" key="2">
    <source>
        <dbReference type="Proteomes" id="UP001603857"/>
    </source>
</evidence>
<dbReference type="AlphaFoldDB" id="A0ABD1M755"/>
<protein>
    <submittedName>
        <fullName evidence="1">Uncharacterized protein</fullName>
    </submittedName>
</protein>
<dbReference type="EMBL" id="JBGMDY010000006">
    <property type="protein sequence ID" value="KAL2331611.1"/>
    <property type="molecule type" value="Genomic_DNA"/>
</dbReference>
<comment type="caution">
    <text evidence="1">The sequence shown here is derived from an EMBL/GenBank/DDBJ whole genome shotgun (WGS) entry which is preliminary data.</text>
</comment>
<accession>A0ABD1M755</accession>
<keyword evidence="2" id="KW-1185">Reference proteome</keyword>
<sequence length="63" mass="7831">MFISSDLLTRWSFEDFSEKETNLLENLFFKRTMILIEKNKRLVMNSRSNHWPYHKYVNSYEDH</sequence>
<organism evidence="1 2">
    <name type="scientific">Flemingia macrophylla</name>
    <dbReference type="NCBI Taxonomy" id="520843"/>
    <lineage>
        <taxon>Eukaryota</taxon>
        <taxon>Viridiplantae</taxon>
        <taxon>Streptophyta</taxon>
        <taxon>Embryophyta</taxon>
        <taxon>Tracheophyta</taxon>
        <taxon>Spermatophyta</taxon>
        <taxon>Magnoliopsida</taxon>
        <taxon>eudicotyledons</taxon>
        <taxon>Gunneridae</taxon>
        <taxon>Pentapetalae</taxon>
        <taxon>rosids</taxon>
        <taxon>fabids</taxon>
        <taxon>Fabales</taxon>
        <taxon>Fabaceae</taxon>
        <taxon>Papilionoideae</taxon>
        <taxon>50 kb inversion clade</taxon>
        <taxon>NPAAA clade</taxon>
        <taxon>indigoferoid/millettioid clade</taxon>
        <taxon>Phaseoleae</taxon>
        <taxon>Flemingia</taxon>
    </lineage>
</organism>
<name>A0ABD1M755_9FABA</name>
<gene>
    <name evidence="1" type="ORF">Fmac_019192</name>
</gene>
<proteinExistence type="predicted"/>
<dbReference type="Proteomes" id="UP001603857">
    <property type="component" value="Unassembled WGS sequence"/>
</dbReference>
<reference evidence="1 2" key="1">
    <citation type="submission" date="2024-08" db="EMBL/GenBank/DDBJ databases">
        <title>Insights into the chromosomal genome structure of Flemingia macrophylla.</title>
        <authorList>
            <person name="Ding Y."/>
            <person name="Zhao Y."/>
            <person name="Bi W."/>
            <person name="Wu M."/>
            <person name="Zhao G."/>
            <person name="Gong Y."/>
            <person name="Li W."/>
            <person name="Zhang P."/>
        </authorList>
    </citation>
    <scope>NUCLEOTIDE SEQUENCE [LARGE SCALE GENOMIC DNA]</scope>
    <source>
        <strain evidence="1">DYQJB</strain>
        <tissue evidence="1">Leaf</tissue>
    </source>
</reference>